<dbReference type="SUPFAM" id="SSF50911">
    <property type="entry name" value="Mannose 6-phosphate receptor domain"/>
    <property type="match status" value="2"/>
</dbReference>
<evidence type="ECO:0000256" key="7">
    <source>
        <dbReference type="ARBA" id="ARBA00041661"/>
    </source>
</evidence>
<evidence type="ECO:0000256" key="1">
    <source>
        <dbReference type="ARBA" id="ARBA00004240"/>
    </source>
</evidence>
<evidence type="ECO:0000256" key="6">
    <source>
        <dbReference type="ARBA" id="ARBA00041108"/>
    </source>
</evidence>
<evidence type="ECO:0000256" key="3">
    <source>
        <dbReference type="ARBA" id="ARBA00022824"/>
    </source>
</evidence>
<dbReference type="PANTHER" id="PTHR15414">
    <property type="entry name" value="OS-9-RELATED"/>
    <property type="match status" value="1"/>
</dbReference>
<dbReference type="InterPro" id="IPR044865">
    <property type="entry name" value="MRH_dom"/>
</dbReference>
<gene>
    <name evidence="10" type="ORF">AAG570_006982</name>
</gene>
<reference evidence="10 11" key="1">
    <citation type="submission" date="2024-07" db="EMBL/GenBank/DDBJ databases">
        <title>Chromosome-level genome assembly of the water stick insect Ranatra chinensis (Heteroptera: Nepidae).</title>
        <authorList>
            <person name="Liu X."/>
        </authorList>
    </citation>
    <scope>NUCLEOTIDE SEQUENCE [LARGE SCALE GENOMIC DNA]</scope>
    <source>
        <strain evidence="10">Cailab_2021Rc</strain>
        <tissue evidence="10">Muscle</tissue>
    </source>
</reference>
<keyword evidence="3" id="KW-0256">Endoplasmic reticulum</keyword>
<dbReference type="Proteomes" id="UP001558652">
    <property type="component" value="Unassembled WGS sequence"/>
</dbReference>
<comment type="function">
    <text evidence="5">Probable lectin that binds selectively to improperly folded lumenal proteins. May function in endoplasmic reticulum quality control and endoplasmic reticulum-associated degradation (ERAD) of both non-glycosylated proteins and glycoproteins.</text>
</comment>
<evidence type="ECO:0000259" key="9">
    <source>
        <dbReference type="PROSITE" id="PS51914"/>
    </source>
</evidence>
<evidence type="ECO:0000313" key="11">
    <source>
        <dbReference type="Proteomes" id="UP001558652"/>
    </source>
</evidence>
<dbReference type="AlphaFoldDB" id="A0ABD0YVV5"/>
<dbReference type="InterPro" id="IPR009011">
    <property type="entry name" value="Man6P_isomerase_rcpt-bd_dom_sf"/>
</dbReference>
<comment type="subcellular location">
    <subcellularLocation>
        <location evidence="1">Endoplasmic reticulum</location>
    </subcellularLocation>
</comment>
<organism evidence="10 11">
    <name type="scientific">Ranatra chinensis</name>
    <dbReference type="NCBI Taxonomy" id="642074"/>
    <lineage>
        <taxon>Eukaryota</taxon>
        <taxon>Metazoa</taxon>
        <taxon>Ecdysozoa</taxon>
        <taxon>Arthropoda</taxon>
        <taxon>Hexapoda</taxon>
        <taxon>Insecta</taxon>
        <taxon>Pterygota</taxon>
        <taxon>Neoptera</taxon>
        <taxon>Paraneoptera</taxon>
        <taxon>Hemiptera</taxon>
        <taxon>Heteroptera</taxon>
        <taxon>Panheteroptera</taxon>
        <taxon>Nepomorpha</taxon>
        <taxon>Nepidae</taxon>
        <taxon>Ranatrinae</taxon>
        <taxon>Ranatra</taxon>
    </lineage>
</organism>
<dbReference type="PANTHER" id="PTHR15414:SF0">
    <property type="entry name" value="ENDOPLASMIC RETICULUM LECTIN 1"/>
    <property type="match status" value="1"/>
</dbReference>
<dbReference type="PROSITE" id="PS51914">
    <property type="entry name" value="MRH"/>
    <property type="match status" value="2"/>
</dbReference>
<feature type="region of interest" description="Disordered" evidence="8">
    <location>
        <begin position="218"/>
        <end position="250"/>
    </location>
</feature>
<proteinExistence type="predicted"/>
<evidence type="ECO:0000313" key="10">
    <source>
        <dbReference type="EMBL" id="KAL1140005.1"/>
    </source>
</evidence>
<feature type="domain" description="MRH" evidence="9">
    <location>
        <begin position="263"/>
        <end position="387"/>
    </location>
</feature>
<comment type="caution">
    <text evidence="10">The sequence shown here is derived from an EMBL/GenBank/DDBJ whole genome shotgun (WGS) entry which is preliminary data.</text>
</comment>
<name>A0ABD0YVV5_9HEMI</name>
<dbReference type="Pfam" id="PF07915">
    <property type="entry name" value="PRKCSH"/>
    <property type="match status" value="2"/>
</dbReference>
<feature type="domain" description="MRH" evidence="9">
    <location>
        <begin position="1"/>
        <end position="130"/>
    </location>
</feature>
<accession>A0ABD0YVV5</accession>
<protein>
    <recommendedName>
        <fullName evidence="6">Endoplasmic reticulum lectin 1</fullName>
    </recommendedName>
    <alternativeName>
        <fullName evidence="7">ER lectin</fullName>
    </alternativeName>
</protein>
<dbReference type="GO" id="GO:0005783">
    <property type="term" value="C:endoplasmic reticulum"/>
    <property type="evidence" value="ECO:0007669"/>
    <property type="project" value="UniProtKB-SubCell"/>
</dbReference>
<evidence type="ECO:0000256" key="5">
    <source>
        <dbReference type="ARBA" id="ARBA00037585"/>
    </source>
</evidence>
<dbReference type="EMBL" id="JBFDAA010000002">
    <property type="protein sequence ID" value="KAL1140005.1"/>
    <property type="molecule type" value="Genomic_DNA"/>
</dbReference>
<keyword evidence="11" id="KW-1185">Reference proteome</keyword>
<keyword evidence="4" id="KW-1015">Disulfide bond</keyword>
<sequence>IESYWTYELCHGKYVKQYHEERDGKKVSLQEYYLGRWDMFMYANLKKELDKQKQNGKLFTPPIKKLDGMSLPYLQLNFTDGTVCDLNGKPRETHVLYVCYLHGKNEIYSIKEISTCIYEVIVLTVLLCQHPQYRPQETGENDINCLPLEGSPKKPLALFQMEADSLKQRHLKSFGDGKNEKLFSVYSIQEYKDKHGRKQVRVELLPLDEEDIEYETVDGTAPQTGETRPGDAAAAASQTTGTAVNSPPPSTIPIPLKEFISGRDCLRGGAGWWKFKFCFGLSVEQYHTEIGPDGNVHKTEILLGVFNKEAHIDWIKRNPHKRPKPLDSRTYLSHYYGGGSFCEKTGKLRETEVKLKCNRKGSVSLYLAEPHVCQYELGVESPLVCDFLDKVDEYGLLIDAEMTEPKKP</sequence>
<evidence type="ECO:0000256" key="2">
    <source>
        <dbReference type="ARBA" id="ARBA00022729"/>
    </source>
</evidence>
<dbReference type="InterPro" id="IPR045149">
    <property type="entry name" value="OS-9-like"/>
</dbReference>
<feature type="non-terminal residue" evidence="10">
    <location>
        <position position="1"/>
    </location>
</feature>
<keyword evidence="2" id="KW-0732">Signal</keyword>
<dbReference type="InterPro" id="IPR012913">
    <property type="entry name" value="OS9-like_dom"/>
</dbReference>
<evidence type="ECO:0000256" key="4">
    <source>
        <dbReference type="ARBA" id="ARBA00023157"/>
    </source>
</evidence>
<dbReference type="Gene3D" id="2.70.130.10">
    <property type="entry name" value="Mannose-6-phosphate receptor binding domain"/>
    <property type="match status" value="2"/>
</dbReference>
<dbReference type="FunFam" id="2.70.130.10:FF:000001">
    <property type="entry name" value="Endoplasmic reticulum lectin 1"/>
    <property type="match status" value="1"/>
</dbReference>
<evidence type="ECO:0000256" key="8">
    <source>
        <dbReference type="SAM" id="MobiDB-lite"/>
    </source>
</evidence>